<evidence type="ECO:0000313" key="4">
    <source>
        <dbReference type="Proteomes" id="UP000735302"/>
    </source>
</evidence>
<name>A0AAV4B3U6_9GAST</name>
<dbReference type="Proteomes" id="UP000735302">
    <property type="component" value="Unassembled WGS sequence"/>
</dbReference>
<dbReference type="InterPro" id="IPR016024">
    <property type="entry name" value="ARM-type_fold"/>
</dbReference>
<feature type="region of interest" description="Disordered" evidence="1">
    <location>
        <begin position="145"/>
        <end position="187"/>
    </location>
</feature>
<organism evidence="3 4">
    <name type="scientific">Plakobranchus ocellatus</name>
    <dbReference type="NCBI Taxonomy" id="259542"/>
    <lineage>
        <taxon>Eukaryota</taxon>
        <taxon>Metazoa</taxon>
        <taxon>Spiralia</taxon>
        <taxon>Lophotrochozoa</taxon>
        <taxon>Mollusca</taxon>
        <taxon>Gastropoda</taxon>
        <taxon>Heterobranchia</taxon>
        <taxon>Euthyneura</taxon>
        <taxon>Panpulmonata</taxon>
        <taxon>Sacoglossa</taxon>
        <taxon>Placobranchoidea</taxon>
        <taxon>Plakobranchidae</taxon>
        <taxon>Plakobranchus</taxon>
    </lineage>
</organism>
<reference evidence="3 4" key="1">
    <citation type="journal article" date="2021" name="Elife">
        <title>Chloroplast acquisition without the gene transfer in kleptoplastic sea slugs, Plakobranchus ocellatus.</title>
        <authorList>
            <person name="Maeda T."/>
            <person name="Takahashi S."/>
            <person name="Yoshida T."/>
            <person name="Shimamura S."/>
            <person name="Takaki Y."/>
            <person name="Nagai Y."/>
            <person name="Toyoda A."/>
            <person name="Suzuki Y."/>
            <person name="Arimoto A."/>
            <person name="Ishii H."/>
            <person name="Satoh N."/>
            <person name="Nishiyama T."/>
            <person name="Hasebe M."/>
            <person name="Maruyama T."/>
            <person name="Minagawa J."/>
            <person name="Obokata J."/>
            <person name="Shigenobu S."/>
        </authorList>
    </citation>
    <scope>NUCLEOTIDE SEQUENCE [LARGE SCALE GENOMIC DNA]</scope>
</reference>
<keyword evidence="4" id="KW-1185">Reference proteome</keyword>
<evidence type="ECO:0000256" key="1">
    <source>
        <dbReference type="SAM" id="MobiDB-lite"/>
    </source>
</evidence>
<gene>
    <name evidence="3" type="ORF">PoB_004076000</name>
</gene>
<dbReference type="InterPro" id="IPR029526">
    <property type="entry name" value="PGBD"/>
</dbReference>
<accession>A0AAV4B3U6</accession>
<dbReference type="SUPFAM" id="SSF48371">
    <property type="entry name" value="ARM repeat"/>
    <property type="match status" value="1"/>
</dbReference>
<sequence>MLHHQCFARFFADTVCKHVIKETIRYVNSKDDDSSTTTTVVEIKAFISILLISGSSNISRCKIYHEQQDKSLNAPISNTCILVSKGEQIKQVSKFKYLGYLITSDRRCTSEISKRIAMAKDTIQKMKPILANRNIIKGDNSVKDDIDVYNGAIDDENDDDDDDEDDVDDDDDDDDDDDYDDDDDNIL</sequence>
<dbReference type="AlphaFoldDB" id="A0AAV4B3U6"/>
<protein>
    <recommendedName>
        <fullName evidence="2">PiggyBac transposable element-derived protein domain-containing protein</fullName>
    </recommendedName>
</protein>
<evidence type="ECO:0000259" key="2">
    <source>
        <dbReference type="Pfam" id="PF13843"/>
    </source>
</evidence>
<dbReference type="Pfam" id="PF13843">
    <property type="entry name" value="DDE_Tnp_1_7"/>
    <property type="match status" value="1"/>
</dbReference>
<feature type="compositionally biased region" description="Acidic residues" evidence="1">
    <location>
        <begin position="153"/>
        <end position="187"/>
    </location>
</feature>
<comment type="caution">
    <text evidence="3">The sequence shown here is derived from an EMBL/GenBank/DDBJ whole genome shotgun (WGS) entry which is preliminary data.</text>
</comment>
<dbReference type="EMBL" id="BLXT01004553">
    <property type="protein sequence ID" value="GFO14255.1"/>
    <property type="molecule type" value="Genomic_DNA"/>
</dbReference>
<feature type="domain" description="PiggyBac transposable element-derived protein" evidence="2">
    <location>
        <begin position="5"/>
        <end position="76"/>
    </location>
</feature>
<evidence type="ECO:0000313" key="3">
    <source>
        <dbReference type="EMBL" id="GFO14255.1"/>
    </source>
</evidence>
<proteinExistence type="predicted"/>